<dbReference type="Proteomes" id="UP000001194">
    <property type="component" value="Unassembled WGS sequence"/>
</dbReference>
<proteinExistence type="predicted"/>
<dbReference type="HOGENOM" id="CLU_1603005_0_0_1"/>
<dbReference type="AlphaFoldDB" id="B0DM86"/>
<dbReference type="InParanoid" id="B0DM86"/>
<gene>
    <name evidence="1" type="ORF">LACBIDRAFT_304748</name>
</gene>
<organism evidence="2">
    <name type="scientific">Laccaria bicolor (strain S238N-H82 / ATCC MYA-4686)</name>
    <name type="common">Bicoloured deceiver</name>
    <name type="synonym">Laccaria laccata var. bicolor</name>
    <dbReference type="NCBI Taxonomy" id="486041"/>
    <lineage>
        <taxon>Eukaryota</taxon>
        <taxon>Fungi</taxon>
        <taxon>Dikarya</taxon>
        <taxon>Basidiomycota</taxon>
        <taxon>Agaricomycotina</taxon>
        <taxon>Agaricomycetes</taxon>
        <taxon>Agaricomycetidae</taxon>
        <taxon>Agaricales</taxon>
        <taxon>Agaricineae</taxon>
        <taxon>Hydnangiaceae</taxon>
        <taxon>Laccaria</taxon>
    </lineage>
</organism>
<name>B0DM86_LACBS</name>
<sequence>MHRHPWKSACRCDGGHFFFRPSAGPPPPTWFGIHVPLPPWELSPQSFVKYLEITWLPERYKKMWSNVYRQGRNIHEDIDTNMLLEAWHHVLKGKYLHGKRNHRLDHLLHCLVNEVIPHYKLKQSRRELGLQGANLEVSARKEVAKLAAEQYTQTSITIFNYCSILH</sequence>
<evidence type="ECO:0000313" key="2">
    <source>
        <dbReference type="Proteomes" id="UP000001194"/>
    </source>
</evidence>
<protein>
    <submittedName>
        <fullName evidence="1">Predicted protein</fullName>
    </submittedName>
</protein>
<dbReference type="GeneID" id="6080837"/>
<keyword evidence="2" id="KW-1185">Reference proteome</keyword>
<evidence type="ECO:0000313" key="1">
    <source>
        <dbReference type="EMBL" id="EDR04153.1"/>
    </source>
</evidence>
<reference evidence="1 2" key="1">
    <citation type="journal article" date="2008" name="Nature">
        <title>The genome of Laccaria bicolor provides insights into mycorrhizal symbiosis.</title>
        <authorList>
            <person name="Martin F."/>
            <person name="Aerts A."/>
            <person name="Ahren D."/>
            <person name="Brun A."/>
            <person name="Danchin E.G.J."/>
            <person name="Duchaussoy F."/>
            <person name="Gibon J."/>
            <person name="Kohler A."/>
            <person name="Lindquist E."/>
            <person name="Pereda V."/>
            <person name="Salamov A."/>
            <person name="Shapiro H.J."/>
            <person name="Wuyts J."/>
            <person name="Blaudez D."/>
            <person name="Buee M."/>
            <person name="Brokstein P."/>
            <person name="Canbaeck B."/>
            <person name="Cohen D."/>
            <person name="Courty P.E."/>
            <person name="Coutinho P.M."/>
            <person name="Delaruelle C."/>
            <person name="Detter J.C."/>
            <person name="Deveau A."/>
            <person name="DiFazio S."/>
            <person name="Duplessis S."/>
            <person name="Fraissinet-Tachet L."/>
            <person name="Lucic E."/>
            <person name="Frey-Klett P."/>
            <person name="Fourrey C."/>
            <person name="Feussner I."/>
            <person name="Gay G."/>
            <person name="Grimwood J."/>
            <person name="Hoegger P.J."/>
            <person name="Jain P."/>
            <person name="Kilaru S."/>
            <person name="Labbe J."/>
            <person name="Lin Y.C."/>
            <person name="Legue V."/>
            <person name="Le Tacon F."/>
            <person name="Marmeisse R."/>
            <person name="Melayah D."/>
            <person name="Montanini B."/>
            <person name="Muratet M."/>
            <person name="Nehls U."/>
            <person name="Niculita-Hirzel H."/>
            <person name="Oudot-Le Secq M.P."/>
            <person name="Peter M."/>
            <person name="Quesneville H."/>
            <person name="Rajashekar B."/>
            <person name="Reich M."/>
            <person name="Rouhier N."/>
            <person name="Schmutz J."/>
            <person name="Yin T."/>
            <person name="Chalot M."/>
            <person name="Henrissat B."/>
            <person name="Kuees U."/>
            <person name="Lucas S."/>
            <person name="Van de Peer Y."/>
            <person name="Podila G.K."/>
            <person name="Polle A."/>
            <person name="Pukkila P.J."/>
            <person name="Richardson P.M."/>
            <person name="Rouze P."/>
            <person name="Sanders I.R."/>
            <person name="Stajich J.E."/>
            <person name="Tunlid A."/>
            <person name="Tuskan G."/>
            <person name="Grigoriev I.V."/>
        </authorList>
    </citation>
    <scope>NUCLEOTIDE SEQUENCE [LARGE SCALE GENOMIC DNA]</scope>
    <source>
        <strain evidence="2">S238N-H82 / ATCC MYA-4686</strain>
    </source>
</reference>
<dbReference type="KEGG" id="lbc:LACBIDRAFT_304748"/>
<accession>B0DM86</accession>
<dbReference type="RefSeq" id="XP_001885044.1">
    <property type="nucleotide sequence ID" value="XM_001885009.1"/>
</dbReference>
<dbReference type="OrthoDB" id="3247294at2759"/>
<dbReference type="EMBL" id="DS547119">
    <property type="protein sequence ID" value="EDR04153.1"/>
    <property type="molecule type" value="Genomic_DNA"/>
</dbReference>